<dbReference type="AlphaFoldDB" id="A6KMV7"/>
<evidence type="ECO:0000313" key="3">
    <source>
        <dbReference type="Proteomes" id="UP000234681"/>
    </source>
</evidence>
<accession>A6KMV7</accession>
<dbReference type="Proteomes" id="UP000234681">
    <property type="component" value="Chromosome 18"/>
</dbReference>
<dbReference type="EMBL" id="CH474069">
    <property type="protein sequence ID" value="EDL84705.1"/>
    <property type="molecule type" value="Genomic_DNA"/>
</dbReference>
<proteinExistence type="predicted"/>
<sequence length="63" mass="7159">MKIEGHRLRAFFFKPILFILNPNQLTRGKDRKRLTGKGDCGPVQKEFPGDSTLSRQDTSSPVQ</sequence>
<feature type="compositionally biased region" description="Polar residues" evidence="1">
    <location>
        <begin position="51"/>
        <end position="63"/>
    </location>
</feature>
<organism evidence="2 3">
    <name type="scientific">Rattus norvegicus</name>
    <name type="common">Rat</name>
    <dbReference type="NCBI Taxonomy" id="10116"/>
    <lineage>
        <taxon>Eukaryota</taxon>
        <taxon>Metazoa</taxon>
        <taxon>Chordata</taxon>
        <taxon>Craniata</taxon>
        <taxon>Vertebrata</taxon>
        <taxon>Euteleostomi</taxon>
        <taxon>Mammalia</taxon>
        <taxon>Eutheria</taxon>
        <taxon>Euarchontoglires</taxon>
        <taxon>Glires</taxon>
        <taxon>Rodentia</taxon>
        <taxon>Myomorpha</taxon>
        <taxon>Muroidea</taxon>
        <taxon>Muridae</taxon>
        <taxon>Murinae</taxon>
        <taxon>Rattus</taxon>
    </lineage>
</organism>
<name>A6KMV7_RAT</name>
<protein>
    <submittedName>
        <fullName evidence="2">Coiled-coil domain containing 5, isoform CRA_c</fullName>
    </submittedName>
</protein>
<evidence type="ECO:0000313" key="2">
    <source>
        <dbReference type="EMBL" id="EDL84705.1"/>
    </source>
</evidence>
<gene>
    <name evidence="2" type="primary">Ccdc5</name>
    <name evidence="2" type="ORF">rCG_41223</name>
</gene>
<reference evidence="2 3" key="1">
    <citation type="submission" date="2005-09" db="EMBL/GenBank/DDBJ databases">
        <authorList>
            <person name="Mural R.J."/>
            <person name="Li P.W."/>
            <person name="Adams M.D."/>
            <person name="Amanatides P.G."/>
            <person name="Baden-Tillson H."/>
            <person name="Barnstead M."/>
            <person name="Chin S.H."/>
            <person name="Dew I."/>
            <person name="Evans C.A."/>
            <person name="Ferriera S."/>
            <person name="Flanigan M."/>
            <person name="Fosler C."/>
            <person name="Glodek A."/>
            <person name="Gu Z."/>
            <person name="Holt R.A."/>
            <person name="Jennings D."/>
            <person name="Kraft C.L."/>
            <person name="Lu F."/>
            <person name="Nguyen T."/>
            <person name="Nusskern D.R."/>
            <person name="Pfannkoch C.M."/>
            <person name="Sitter C."/>
            <person name="Sutton G.G."/>
            <person name="Venter J.C."/>
            <person name="Wang Z."/>
            <person name="Woodage T."/>
            <person name="Zheng X.H."/>
            <person name="Zhong F."/>
        </authorList>
    </citation>
    <scope>NUCLEOTIDE SEQUENCE [LARGE SCALE GENOMIC DNA]</scope>
    <source>
        <strain>BN</strain>
        <strain evidence="3">Sprague-Dawley</strain>
    </source>
</reference>
<feature type="region of interest" description="Disordered" evidence="1">
    <location>
        <begin position="29"/>
        <end position="63"/>
    </location>
</feature>
<evidence type="ECO:0000256" key="1">
    <source>
        <dbReference type="SAM" id="MobiDB-lite"/>
    </source>
</evidence>